<dbReference type="Proteomes" id="UP001060085">
    <property type="component" value="Linkage Group LG05"/>
</dbReference>
<dbReference type="EMBL" id="CM044705">
    <property type="protein sequence ID" value="KAI5663912.1"/>
    <property type="molecule type" value="Genomic_DNA"/>
</dbReference>
<evidence type="ECO:0000313" key="2">
    <source>
        <dbReference type="Proteomes" id="UP001060085"/>
    </source>
</evidence>
<accession>A0ACC0ASC3</accession>
<sequence>MNCFYCSYGFGFSLKLFILNGKVDARISMSGKKDKNIISISNAKMILEVMDTNLDSHTDSLIRRRLEFQNLNNNGDNLLTKEETKLEDIILASTHGENIIYEIRSRISSEIIRVGFLIESIVVLLNANDHRIKEMLLVKLIIRKHDLVVKR</sequence>
<evidence type="ECO:0000313" key="1">
    <source>
        <dbReference type="EMBL" id="KAI5663912.1"/>
    </source>
</evidence>
<name>A0ACC0ASC3_CATRO</name>
<gene>
    <name evidence="1" type="ORF">M9H77_23235</name>
</gene>
<reference evidence="2" key="1">
    <citation type="journal article" date="2023" name="Nat. Plants">
        <title>Single-cell RNA sequencing provides a high-resolution roadmap for understanding the multicellular compartmentation of specialized metabolism.</title>
        <authorList>
            <person name="Sun S."/>
            <person name="Shen X."/>
            <person name="Li Y."/>
            <person name="Li Y."/>
            <person name="Wang S."/>
            <person name="Li R."/>
            <person name="Zhang H."/>
            <person name="Shen G."/>
            <person name="Guo B."/>
            <person name="Wei J."/>
            <person name="Xu J."/>
            <person name="St-Pierre B."/>
            <person name="Chen S."/>
            <person name="Sun C."/>
        </authorList>
    </citation>
    <scope>NUCLEOTIDE SEQUENCE [LARGE SCALE GENOMIC DNA]</scope>
</reference>
<proteinExistence type="predicted"/>
<organism evidence="1 2">
    <name type="scientific">Catharanthus roseus</name>
    <name type="common">Madagascar periwinkle</name>
    <name type="synonym">Vinca rosea</name>
    <dbReference type="NCBI Taxonomy" id="4058"/>
    <lineage>
        <taxon>Eukaryota</taxon>
        <taxon>Viridiplantae</taxon>
        <taxon>Streptophyta</taxon>
        <taxon>Embryophyta</taxon>
        <taxon>Tracheophyta</taxon>
        <taxon>Spermatophyta</taxon>
        <taxon>Magnoliopsida</taxon>
        <taxon>eudicotyledons</taxon>
        <taxon>Gunneridae</taxon>
        <taxon>Pentapetalae</taxon>
        <taxon>asterids</taxon>
        <taxon>lamiids</taxon>
        <taxon>Gentianales</taxon>
        <taxon>Apocynaceae</taxon>
        <taxon>Rauvolfioideae</taxon>
        <taxon>Vinceae</taxon>
        <taxon>Catharanthinae</taxon>
        <taxon>Catharanthus</taxon>
    </lineage>
</organism>
<protein>
    <submittedName>
        <fullName evidence="1">Uncharacterized protein</fullName>
    </submittedName>
</protein>
<keyword evidence="2" id="KW-1185">Reference proteome</keyword>
<comment type="caution">
    <text evidence="1">The sequence shown here is derived from an EMBL/GenBank/DDBJ whole genome shotgun (WGS) entry which is preliminary data.</text>
</comment>